<name>A0A1C7MKF7_GRIFR</name>
<keyword evidence="2" id="KW-1185">Reference proteome</keyword>
<sequence length="61" mass="6539">MGVARLDGEVTLVSMFATALSILGSMGGGEEEKGSVYDALGPVKAVVIYEKHQVECRPRER</sequence>
<reference evidence="1 2" key="1">
    <citation type="submission" date="2016-03" db="EMBL/GenBank/DDBJ databases">
        <title>Whole genome sequencing of Grifola frondosa 9006-11.</title>
        <authorList>
            <person name="Min B."/>
            <person name="Park H."/>
            <person name="Kim J.-G."/>
            <person name="Cho H."/>
            <person name="Oh Y.-L."/>
            <person name="Kong W.-S."/>
            <person name="Choi I.-G."/>
        </authorList>
    </citation>
    <scope>NUCLEOTIDE SEQUENCE [LARGE SCALE GENOMIC DNA]</scope>
    <source>
        <strain evidence="1 2">9006-11</strain>
    </source>
</reference>
<dbReference type="EMBL" id="LUGG01000004">
    <property type="protein sequence ID" value="OBZ75514.1"/>
    <property type="molecule type" value="Genomic_DNA"/>
</dbReference>
<organism evidence="1 2">
    <name type="scientific">Grifola frondosa</name>
    <name type="common">Maitake</name>
    <name type="synonym">Polyporus frondosus</name>
    <dbReference type="NCBI Taxonomy" id="5627"/>
    <lineage>
        <taxon>Eukaryota</taxon>
        <taxon>Fungi</taxon>
        <taxon>Dikarya</taxon>
        <taxon>Basidiomycota</taxon>
        <taxon>Agaricomycotina</taxon>
        <taxon>Agaricomycetes</taxon>
        <taxon>Polyporales</taxon>
        <taxon>Grifolaceae</taxon>
        <taxon>Grifola</taxon>
    </lineage>
</organism>
<protein>
    <submittedName>
        <fullName evidence="1">Uncharacterized protein</fullName>
    </submittedName>
</protein>
<dbReference type="Proteomes" id="UP000092993">
    <property type="component" value="Unassembled WGS sequence"/>
</dbReference>
<dbReference type="AlphaFoldDB" id="A0A1C7MKF7"/>
<accession>A0A1C7MKF7</accession>
<evidence type="ECO:0000313" key="2">
    <source>
        <dbReference type="Proteomes" id="UP000092993"/>
    </source>
</evidence>
<evidence type="ECO:0000313" key="1">
    <source>
        <dbReference type="EMBL" id="OBZ75514.1"/>
    </source>
</evidence>
<gene>
    <name evidence="1" type="ORF">A0H81_04881</name>
</gene>
<comment type="caution">
    <text evidence="1">The sequence shown here is derived from an EMBL/GenBank/DDBJ whole genome shotgun (WGS) entry which is preliminary data.</text>
</comment>
<proteinExistence type="predicted"/>